<name>A0ACC0TW03_9AGAM</name>
<dbReference type="EMBL" id="JAGFNK010000508">
    <property type="protein sequence ID" value="KAI9449334.1"/>
    <property type="molecule type" value="Genomic_DNA"/>
</dbReference>
<sequence length="549" mass="61663">MIKWLLTIPLLTGSTAFANYHRTSDTTITDKAIEAKPPASEAFAWGDFTWMNGNNRQKSALLDSKYFTGSVTLDMNYTQSNNHPVDNTVVGSTALARDREVQVSFAGIGGDFHWNNVRARFLTQLGTRSSVVPRNDFSQYRGQYNLGSAYQYISEAYGGYHWDTWHGINLDAGIFMSYVGLFSFNNFENWGYQPSFTSDNTPWFFNGLRLQTFPTDKLKIELWVINGWQSYGRFNQLPGIGFQVKYSAKEYWNFVSNGYYGTDTPDKIKRTRWHSDNSFLLRYYNDPKAKGITKAAFSVTGDIGFENGAGVTPFGSSEKDANGNAIYPAQNFISAMAYNRLWFGEHFAWTMGGGFMHNPGRYLVLLPTGDAGPFGTHPFSENPGDKFDSWDASTTFDWMPNEYITWKFELVHRHANVPYFAGPGGVTSPDGYTTTPIPPGWTPDLVKSESRFVLAMIFPERLLLAGGIVKHILKGSNKVIEIIVDKIGVDENEVKDSASFTNDLGVDSLDVMEILLEIEKTFNIKIPDEEAEKLNTVGSVINYITVQKS</sequence>
<gene>
    <name evidence="1" type="ORF">F5148DRAFT_1291603</name>
</gene>
<proteinExistence type="predicted"/>
<evidence type="ECO:0000313" key="2">
    <source>
        <dbReference type="Proteomes" id="UP001207468"/>
    </source>
</evidence>
<protein>
    <submittedName>
        <fullName evidence="1">Outer membrane protein family-domain-containing protein</fullName>
    </submittedName>
</protein>
<keyword evidence="2" id="KW-1185">Reference proteome</keyword>
<dbReference type="Proteomes" id="UP001207468">
    <property type="component" value="Unassembled WGS sequence"/>
</dbReference>
<accession>A0ACC0TW03</accession>
<comment type="caution">
    <text evidence="1">The sequence shown here is derived from an EMBL/GenBank/DDBJ whole genome shotgun (WGS) entry which is preliminary data.</text>
</comment>
<organism evidence="1 2">
    <name type="scientific">Russula earlei</name>
    <dbReference type="NCBI Taxonomy" id="71964"/>
    <lineage>
        <taxon>Eukaryota</taxon>
        <taxon>Fungi</taxon>
        <taxon>Dikarya</taxon>
        <taxon>Basidiomycota</taxon>
        <taxon>Agaricomycotina</taxon>
        <taxon>Agaricomycetes</taxon>
        <taxon>Russulales</taxon>
        <taxon>Russulaceae</taxon>
        <taxon>Russula</taxon>
    </lineage>
</organism>
<reference evidence="1" key="1">
    <citation type="submission" date="2021-03" db="EMBL/GenBank/DDBJ databases">
        <title>Evolutionary priming and transition to the ectomycorrhizal habit in an iconic lineage of mushroom-forming fungi: is preadaptation a requirement?</title>
        <authorList>
            <consortium name="DOE Joint Genome Institute"/>
            <person name="Looney B.P."/>
            <person name="Miyauchi S."/>
            <person name="Morin E."/>
            <person name="Drula E."/>
            <person name="Courty P.E."/>
            <person name="Chicoki N."/>
            <person name="Fauchery L."/>
            <person name="Kohler A."/>
            <person name="Kuo A."/>
            <person name="LaButti K."/>
            <person name="Pangilinan J."/>
            <person name="Lipzen A."/>
            <person name="Riley R."/>
            <person name="Andreopoulos W."/>
            <person name="He G."/>
            <person name="Johnson J."/>
            <person name="Barry K.W."/>
            <person name="Grigoriev I.V."/>
            <person name="Nagy L."/>
            <person name="Hibbett D."/>
            <person name="Henrissat B."/>
            <person name="Matheny P.B."/>
            <person name="Labbe J."/>
            <person name="Martin A.F."/>
        </authorList>
    </citation>
    <scope>NUCLEOTIDE SEQUENCE</scope>
    <source>
        <strain evidence="1">BPL698</strain>
    </source>
</reference>
<evidence type="ECO:0000313" key="1">
    <source>
        <dbReference type="EMBL" id="KAI9449334.1"/>
    </source>
</evidence>